<dbReference type="InterPro" id="IPR043718">
    <property type="entry name" value="DUF5659"/>
</dbReference>
<dbReference type="AlphaFoldDB" id="A0A1F4VRM7"/>
<evidence type="ECO:0000313" key="4">
    <source>
        <dbReference type="Proteomes" id="UP000178964"/>
    </source>
</evidence>
<protein>
    <recommendedName>
        <fullName evidence="2">DUF5659 domain-containing protein</fullName>
    </recommendedName>
</protein>
<organism evidence="3 4">
    <name type="scientific">candidate division WWE3 bacterium RIFCSPLOWO2_01_FULL_42_11</name>
    <dbReference type="NCBI Taxonomy" id="1802627"/>
    <lineage>
        <taxon>Bacteria</taxon>
        <taxon>Katanobacteria</taxon>
    </lineage>
</organism>
<comment type="caution">
    <text evidence="3">The sequence shown here is derived from an EMBL/GenBank/DDBJ whole genome shotgun (WGS) entry which is preliminary data.</text>
</comment>
<name>A0A1F4VRM7_UNCKA</name>
<keyword evidence="1" id="KW-0812">Transmembrane</keyword>
<evidence type="ECO:0000259" key="2">
    <source>
        <dbReference type="Pfam" id="PF18903"/>
    </source>
</evidence>
<gene>
    <name evidence="3" type="ORF">A3A70_03045</name>
</gene>
<dbReference type="Proteomes" id="UP000178964">
    <property type="component" value="Unassembled WGS sequence"/>
</dbReference>
<keyword evidence="1" id="KW-1133">Transmembrane helix</keyword>
<evidence type="ECO:0000313" key="3">
    <source>
        <dbReference type="EMBL" id="OGC59851.1"/>
    </source>
</evidence>
<feature type="transmembrane region" description="Helical" evidence="1">
    <location>
        <begin position="12"/>
        <end position="32"/>
    </location>
</feature>
<dbReference type="STRING" id="1802627.A3A70_03045"/>
<proteinExistence type="predicted"/>
<evidence type="ECO:0000256" key="1">
    <source>
        <dbReference type="SAM" id="Phobius"/>
    </source>
</evidence>
<dbReference type="Pfam" id="PF18903">
    <property type="entry name" value="DUF5659"/>
    <property type="match status" value="1"/>
</dbReference>
<reference evidence="3 4" key="1">
    <citation type="journal article" date="2016" name="Nat. Commun.">
        <title>Thousands of microbial genomes shed light on interconnected biogeochemical processes in an aquifer system.</title>
        <authorList>
            <person name="Anantharaman K."/>
            <person name="Brown C.T."/>
            <person name="Hug L.A."/>
            <person name="Sharon I."/>
            <person name="Castelle C.J."/>
            <person name="Probst A.J."/>
            <person name="Thomas B.C."/>
            <person name="Singh A."/>
            <person name="Wilkins M.J."/>
            <person name="Karaoz U."/>
            <person name="Brodie E.L."/>
            <person name="Williams K.H."/>
            <person name="Hubbard S.S."/>
            <person name="Banfield J.F."/>
        </authorList>
    </citation>
    <scope>NUCLEOTIDE SEQUENCE [LARGE SCALE GENOMIC DNA]</scope>
</reference>
<accession>A0A1F4VRM7</accession>
<feature type="domain" description="DUF5659" evidence="2">
    <location>
        <begin position="10"/>
        <end position="83"/>
    </location>
</feature>
<sequence>MQAENSDYDNGYFTSSELSLCAALITLGFPLYSLDKTNPQKAVFVFKYTPDLDKTIEEFWSKQLRIEPISFFEAQRFVKSRIYGG</sequence>
<keyword evidence="1" id="KW-0472">Membrane</keyword>
<dbReference type="EMBL" id="MEVK01000006">
    <property type="protein sequence ID" value="OGC59851.1"/>
    <property type="molecule type" value="Genomic_DNA"/>
</dbReference>